<dbReference type="InterPro" id="IPR009057">
    <property type="entry name" value="Homeodomain-like_sf"/>
</dbReference>
<protein>
    <submittedName>
        <fullName evidence="6">TetR/AcrR family transcriptional regulator</fullName>
    </submittedName>
</protein>
<dbReference type="AlphaFoldDB" id="A0A5J5ICU3"/>
<feature type="DNA-binding region" description="H-T-H motif" evidence="4">
    <location>
        <begin position="35"/>
        <end position="54"/>
    </location>
</feature>
<sequence length="205" mass="23642">MSTAERKTKEKEELRALILKGAKKLFIERGIEQTTIRNIADEINYSVGTVYVYFKDKNSILHELHTLGFKQLGGEMRVLFSVSEPMERLAAIGRVYIRFAVDNPDMYDLMFNMKAPMEYLHRIEKEEWNEGKATFNVLKTTVEECIRQGYFIGHQPEPLSFAIWGGVHGMCSLYIRGRIRAVNLGDPEIVLIAAHEEFVKLLNKQ</sequence>
<dbReference type="SUPFAM" id="SSF46689">
    <property type="entry name" value="Homeodomain-like"/>
    <property type="match status" value="1"/>
</dbReference>
<dbReference type="InterPro" id="IPR001647">
    <property type="entry name" value="HTH_TetR"/>
</dbReference>
<dbReference type="Pfam" id="PF13305">
    <property type="entry name" value="TetR_C_33"/>
    <property type="match status" value="1"/>
</dbReference>
<dbReference type="RefSeq" id="WP_150416064.1">
    <property type="nucleotide sequence ID" value="NZ_VYQF01000006.1"/>
</dbReference>
<evidence type="ECO:0000256" key="4">
    <source>
        <dbReference type="PROSITE-ProRule" id="PRU00335"/>
    </source>
</evidence>
<reference evidence="6 7" key="1">
    <citation type="submission" date="2019-09" db="EMBL/GenBank/DDBJ databases">
        <title>Draft genome sequence of Ginsengibacter sp. BR5-29.</title>
        <authorList>
            <person name="Im W.-T."/>
        </authorList>
    </citation>
    <scope>NUCLEOTIDE SEQUENCE [LARGE SCALE GENOMIC DNA]</scope>
    <source>
        <strain evidence="6 7">BR5-29</strain>
    </source>
</reference>
<evidence type="ECO:0000256" key="3">
    <source>
        <dbReference type="ARBA" id="ARBA00023163"/>
    </source>
</evidence>
<dbReference type="PRINTS" id="PR00455">
    <property type="entry name" value="HTHTETR"/>
</dbReference>
<evidence type="ECO:0000313" key="6">
    <source>
        <dbReference type="EMBL" id="KAA9037150.1"/>
    </source>
</evidence>
<evidence type="ECO:0000313" key="7">
    <source>
        <dbReference type="Proteomes" id="UP000326903"/>
    </source>
</evidence>
<accession>A0A5J5ICU3</accession>
<keyword evidence="2 4" id="KW-0238">DNA-binding</keyword>
<comment type="caution">
    <text evidence="6">The sequence shown here is derived from an EMBL/GenBank/DDBJ whole genome shotgun (WGS) entry which is preliminary data.</text>
</comment>
<feature type="domain" description="HTH tetR-type" evidence="5">
    <location>
        <begin position="12"/>
        <end position="72"/>
    </location>
</feature>
<name>A0A5J5ICU3_9BACT</name>
<dbReference type="PROSITE" id="PS50977">
    <property type="entry name" value="HTH_TETR_2"/>
    <property type="match status" value="1"/>
</dbReference>
<evidence type="ECO:0000256" key="1">
    <source>
        <dbReference type="ARBA" id="ARBA00023015"/>
    </source>
</evidence>
<dbReference type="InterPro" id="IPR050624">
    <property type="entry name" value="HTH-type_Tx_Regulator"/>
</dbReference>
<dbReference type="EMBL" id="VYQF01000006">
    <property type="protein sequence ID" value="KAA9037150.1"/>
    <property type="molecule type" value="Genomic_DNA"/>
</dbReference>
<dbReference type="PANTHER" id="PTHR43479:SF11">
    <property type="entry name" value="ACREF_ENVCD OPERON REPRESSOR-RELATED"/>
    <property type="match status" value="1"/>
</dbReference>
<evidence type="ECO:0000256" key="2">
    <source>
        <dbReference type="ARBA" id="ARBA00023125"/>
    </source>
</evidence>
<dbReference type="Gene3D" id="1.10.357.10">
    <property type="entry name" value="Tetracycline Repressor, domain 2"/>
    <property type="match status" value="1"/>
</dbReference>
<keyword evidence="1" id="KW-0805">Transcription regulation</keyword>
<gene>
    <name evidence="6" type="ORF">FW778_17120</name>
</gene>
<dbReference type="Proteomes" id="UP000326903">
    <property type="component" value="Unassembled WGS sequence"/>
</dbReference>
<dbReference type="GO" id="GO:0003677">
    <property type="term" value="F:DNA binding"/>
    <property type="evidence" value="ECO:0007669"/>
    <property type="project" value="UniProtKB-UniRule"/>
</dbReference>
<proteinExistence type="predicted"/>
<organism evidence="6 7">
    <name type="scientific">Ginsengibacter hankyongi</name>
    <dbReference type="NCBI Taxonomy" id="2607284"/>
    <lineage>
        <taxon>Bacteria</taxon>
        <taxon>Pseudomonadati</taxon>
        <taxon>Bacteroidota</taxon>
        <taxon>Chitinophagia</taxon>
        <taxon>Chitinophagales</taxon>
        <taxon>Chitinophagaceae</taxon>
        <taxon>Ginsengibacter</taxon>
    </lineage>
</organism>
<dbReference type="SUPFAM" id="SSF48498">
    <property type="entry name" value="Tetracyclin repressor-like, C-terminal domain"/>
    <property type="match status" value="1"/>
</dbReference>
<keyword evidence="7" id="KW-1185">Reference proteome</keyword>
<keyword evidence="3" id="KW-0804">Transcription</keyword>
<evidence type="ECO:0000259" key="5">
    <source>
        <dbReference type="PROSITE" id="PS50977"/>
    </source>
</evidence>
<dbReference type="PANTHER" id="PTHR43479">
    <property type="entry name" value="ACREF/ENVCD OPERON REPRESSOR-RELATED"/>
    <property type="match status" value="1"/>
</dbReference>
<dbReference type="Pfam" id="PF00440">
    <property type="entry name" value="TetR_N"/>
    <property type="match status" value="1"/>
</dbReference>
<dbReference type="InterPro" id="IPR036271">
    <property type="entry name" value="Tet_transcr_reg_TetR-rel_C_sf"/>
</dbReference>
<dbReference type="InterPro" id="IPR025996">
    <property type="entry name" value="MT1864/Rv1816-like_C"/>
</dbReference>